<evidence type="ECO:0000313" key="1">
    <source>
        <dbReference type="EMBL" id="PON63927.1"/>
    </source>
</evidence>
<reference evidence="2" key="1">
    <citation type="submission" date="2016-06" db="EMBL/GenBank/DDBJ databases">
        <title>Parallel loss of symbiosis genes in relatives of nitrogen-fixing non-legume Parasponia.</title>
        <authorList>
            <person name="Van Velzen R."/>
            <person name="Holmer R."/>
            <person name="Bu F."/>
            <person name="Rutten L."/>
            <person name="Van Zeijl A."/>
            <person name="Liu W."/>
            <person name="Santuari L."/>
            <person name="Cao Q."/>
            <person name="Sharma T."/>
            <person name="Shen D."/>
            <person name="Roswanjaya Y."/>
            <person name="Wardhani T."/>
            <person name="Kalhor M.S."/>
            <person name="Jansen J."/>
            <person name="Van den Hoogen J."/>
            <person name="Gungor B."/>
            <person name="Hartog M."/>
            <person name="Hontelez J."/>
            <person name="Verver J."/>
            <person name="Yang W.-C."/>
            <person name="Schijlen E."/>
            <person name="Repin R."/>
            <person name="Schilthuizen M."/>
            <person name="Schranz E."/>
            <person name="Heidstra R."/>
            <person name="Miyata K."/>
            <person name="Fedorova E."/>
            <person name="Kohlen W."/>
            <person name="Bisseling T."/>
            <person name="Smit S."/>
            <person name="Geurts R."/>
        </authorList>
    </citation>
    <scope>NUCLEOTIDE SEQUENCE [LARGE SCALE GENOMIC DNA]</scope>
    <source>
        <strain evidence="2">cv. RG33-2</strain>
    </source>
</reference>
<accession>A0A2P5CSA5</accession>
<sequence length="201" mass="20763">LEYLQGVNPGGQNRSGAGPLELLEELASGHVGVLGGQCPNPSGGELAAGGVDGVPILFGDDAGVNTEVLAGGEAEGEDPGLGAEVAELVVVEELELGEGLLHLVNGSGTVDELERGFGVGEGVAGDEGEEGDGLARPSRHLQEAVALGVQGSLQFKHVSVLFRVDVVVREVHRHVLNLELHGRFFPSLPIVRFFFSQGFAS</sequence>
<dbReference type="EMBL" id="JXTC01000332">
    <property type="protein sequence ID" value="PON63927.1"/>
    <property type="molecule type" value="Genomic_DNA"/>
</dbReference>
<dbReference type="AlphaFoldDB" id="A0A2P5CSA5"/>
<proteinExistence type="predicted"/>
<dbReference type="InParanoid" id="A0A2P5CSA5"/>
<feature type="non-terminal residue" evidence="1">
    <location>
        <position position="1"/>
    </location>
</feature>
<organism evidence="1 2">
    <name type="scientific">Trema orientale</name>
    <name type="common">Charcoal tree</name>
    <name type="synonym">Celtis orientalis</name>
    <dbReference type="NCBI Taxonomy" id="63057"/>
    <lineage>
        <taxon>Eukaryota</taxon>
        <taxon>Viridiplantae</taxon>
        <taxon>Streptophyta</taxon>
        <taxon>Embryophyta</taxon>
        <taxon>Tracheophyta</taxon>
        <taxon>Spermatophyta</taxon>
        <taxon>Magnoliopsida</taxon>
        <taxon>eudicotyledons</taxon>
        <taxon>Gunneridae</taxon>
        <taxon>Pentapetalae</taxon>
        <taxon>rosids</taxon>
        <taxon>fabids</taxon>
        <taxon>Rosales</taxon>
        <taxon>Cannabaceae</taxon>
        <taxon>Trema</taxon>
    </lineage>
</organism>
<comment type="caution">
    <text evidence="1">The sequence shown here is derived from an EMBL/GenBank/DDBJ whole genome shotgun (WGS) entry which is preliminary data.</text>
</comment>
<dbReference type="Proteomes" id="UP000237000">
    <property type="component" value="Unassembled WGS sequence"/>
</dbReference>
<evidence type="ECO:0000313" key="2">
    <source>
        <dbReference type="Proteomes" id="UP000237000"/>
    </source>
</evidence>
<dbReference type="OrthoDB" id="10384119at2759"/>
<protein>
    <submittedName>
        <fullName evidence="1">Uncharacterized protein</fullName>
    </submittedName>
</protein>
<name>A0A2P5CSA5_TREOI</name>
<keyword evidence="2" id="KW-1185">Reference proteome</keyword>
<gene>
    <name evidence="1" type="ORF">TorRG33x02_274820</name>
</gene>